<evidence type="ECO:0000313" key="2">
    <source>
        <dbReference type="Proteomes" id="UP000789342"/>
    </source>
</evidence>
<gene>
    <name evidence="1" type="ORF">AMORRO_LOCUS9928</name>
</gene>
<feature type="non-terminal residue" evidence="1">
    <location>
        <position position="96"/>
    </location>
</feature>
<organism evidence="1 2">
    <name type="scientific">Acaulospora morrowiae</name>
    <dbReference type="NCBI Taxonomy" id="94023"/>
    <lineage>
        <taxon>Eukaryota</taxon>
        <taxon>Fungi</taxon>
        <taxon>Fungi incertae sedis</taxon>
        <taxon>Mucoromycota</taxon>
        <taxon>Glomeromycotina</taxon>
        <taxon>Glomeromycetes</taxon>
        <taxon>Diversisporales</taxon>
        <taxon>Acaulosporaceae</taxon>
        <taxon>Acaulospora</taxon>
    </lineage>
</organism>
<dbReference type="Proteomes" id="UP000789342">
    <property type="component" value="Unassembled WGS sequence"/>
</dbReference>
<proteinExistence type="predicted"/>
<comment type="caution">
    <text evidence="1">The sequence shown here is derived from an EMBL/GenBank/DDBJ whole genome shotgun (WGS) entry which is preliminary data.</text>
</comment>
<dbReference type="OrthoDB" id="2418158at2759"/>
<name>A0A9N9H160_9GLOM</name>
<evidence type="ECO:0000313" key="1">
    <source>
        <dbReference type="EMBL" id="CAG8650178.1"/>
    </source>
</evidence>
<dbReference type="AlphaFoldDB" id="A0A9N9H160"/>
<protein>
    <submittedName>
        <fullName evidence="1">14969_t:CDS:1</fullName>
    </submittedName>
</protein>
<sequence length="96" mass="11289">MTRIHILSDIGEGKKLGDILYNRYPASRAELENQLVYANKDREIAIECGNRLINKCTILYKDNKRIQKDLNQSNKDKEKLSKHVYQLIEEIKQLRS</sequence>
<dbReference type="EMBL" id="CAJVPV010010331">
    <property type="protein sequence ID" value="CAG8650178.1"/>
    <property type="molecule type" value="Genomic_DNA"/>
</dbReference>
<keyword evidence="2" id="KW-1185">Reference proteome</keyword>
<accession>A0A9N9H160</accession>
<reference evidence="1" key="1">
    <citation type="submission" date="2021-06" db="EMBL/GenBank/DDBJ databases">
        <authorList>
            <person name="Kallberg Y."/>
            <person name="Tangrot J."/>
            <person name="Rosling A."/>
        </authorList>
    </citation>
    <scope>NUCLEOTIDE SEQUENCE</scope>
    <source>
        <strain evidence="1">CL551</strain>
    </source>
</reference>